<feature type="transmembrane region" description="Helical" evidence="8">
    <location>
        <begin position="152"/>
        <end position="174"/>
    </location>
</feature>
<feature type="transmembrane region" description="Helical" evidence="8">
    <location>
        <begin position="227"/>
        <end position="249"/>
    </location>
</feature>
<proteinExistence type="inferred from homology"/>
<dbReference type="PANTHER" id="PTHR42703:SF1">
    <property type="entry name" value="NA(+)_H(+) ANTIPORTER SUBUNIT D1"/>
    <property type="match status" value="1"/>
</dbReference>
<keyword evidence="5 8" id="KW-1133">Transmembrane helix</keyword>
<evidence type="ECO:0000256" key="5">
    <source>
        <dbReference type="ARBA" id="ARBA00022989"/>
    </source>
</evidence>
<evidence type="ECO:0000313" key="11">
    <source>
        <dbReference type="Proteomes" id="UP001302494"/>
    </source>
</evidence>
<dbReference type="EMBL" id="CP116968">
    <property type="protein sequence ID" value="WNM62594.1"/>
    <property type="molecule type" value="Genomic_DNA"/>
</dbReference>
<dbReference type="RefSeq" id="WP_312746302.1">
    <property type="nucleotide sequence ID" value="NZ_CP116968.1"/>
</dbReference>
<dbReference type="GO" id="GO:0005886">
    <property type="term" value="C:plasma membrane"/>
    <property type="evidence" value="ECO:0007669"/>
    <property type="project" value="UniProtKB-SubCell"/>
</dbReference>
<evidence type="ECO:0000313" key="10">
    <source>
        <dbReference type="EMBL" id="WNM62594.1"/>
    </source>
</evidence>
<sequence>MPLVTGWAVAILLALLDGRRRGIGRMAVGCQVLILGMLIWLLMDVARSGVQHTVTGGWPAGIGIRLRGDLLALLFATVSTAVLLAAMVYEVSRGVVSRTFPSLVLFLGTGLCGLFLTGDVFNFYVFFEISMVSAFALASYGERRAEIRTAAIFTMVNLLGSAFLLMSVAAIYRLTGTLDMKDIASALAGRDEPWIIVALLFAAFSLKLGLFPFHYWLPAVYRDARPAVAAILAGAVANIGSYGFLRFGAQVLSPVLESGQTVVLTMGTASMVYGGLLAVGRQPAAEVLAYSSISQVGYILMALGFGGSAGTTAAVFYSLINALNKAALFLGRGMRGGLAVTAFAVAAISVAGVPPSAGFWAKLAIFRAALEQHNVWLPFVVLMGSALSFVYMFQAFQRLFLTEEKQVYTGPASVNCLMAVLSGLILALGIFPDLLITLSGHAATQLLHSVEGPAP</sequence>
<dbReference type="Proteomes" id="UP001302494">
    <property type="component" value="Chromosome"/>
</dbReference>
<comment type="subcellular location">
    <subcellularLocation>
        <location evidence="1">Cell membrane</location>
        <topology evidence="1">Multi-pass membrane protein</topology>
    </subcellularLocation>
    <subcellularLocation>
        <location evidence="7">Membrane</location>
        <topology evidence="7">Multi-pass membrane protein</topology>
    </subcellularLocation>
</comment>
<keyword evidence="3" id="KW-1003">Cell membrane</keyword>
<evidence type="ECO:0000256" key="2">
    <source>
        <dbReference type="ARBA" id="ARBA00005346"/>
    </source>
</evidence>
<feature type="transmembrane region" description="Helical" evidence="8">
    <location>
        <begin position="194"/>
        <end position="215"/>
    </location>
</feature>
<gene>
    <name evidence="10" type="ORF">PQG83_02275</name>
</gene>
<name>A0AA96K3H1_9BACT</name>
<protein>
    <submittedName>
        <fullName evidence="10">Proton-conducting transporter membrane subunit</fullName>
    </submittedName>
</protein>
<dbReference type="Pfam" id="PF00361">
    <property type="entry name" value="Proton_antipo_M"/>
    <property type="match status" value="1"/>
</dbReference>
<dbReference type="PRINTS" id="PR01437">
    <property type="entry name" value="NUOXDRDTASE4"/>
</dbReference>
<evidence type="ECO:0000256" key="4">
    <source>
        <dbReference type="ARBA" id="ARBA00022692"/>
    </source>
</evidence>
<accession>A0AA96K3H1</accession>
<evidence type="ECO:0000256" key="8">
    <source>
        <dbReference type="SAM" id="Phobius"/>
    </source>
</evidence>
<organism evidence="10 11">
    <name type="scientific">Candidatus Nitrospira neomarina</name>
    <dbReference type="NCBI Taxonomy" id="3020899"/>
    <lineage>
        <taxon>Bacteria</taxon>
        <taxon>Pseudomonadati</taxon>
        <taxon>Nitrospirota</taxon>
        <taxon>Nitrospiria</taxon>
        <taxon>Nitrospirales</taxon>
        <taxon>Nitrospiraceae</taxon>
        <taxon>Nitrospira</taxon>
    </lineage>
</organism>
<feature type="transmembrane region" description="Helical" evidence="8">
    <location>
        <begin position="70"/>
        <end position="88"/>
    </location>
</feature>
<evidence type="ECO:0000256" key="3">
    <source>
        <dbReference type="ARBA" id="ARBA00022475"/>
    </source>
</evidence>
<keyword evidence="11" id="KW-1185">Reference proteome</keyword>
<dbReference type="InterPro" id="IPR050586">
    <property type="entry name" value="CPA3_Na-H_Antiporter_D"/>
</dbReference>
<keyword evidence="6 8" id="KW-0472">Membrane</keyword>
<dbReference type="InterPro" id="IPR001750">
    <property type="entry name" value="ND/Mrp_TM"/>
</dbReference>
<feature type="domain" description="NADH:quinone oxidoreductase/Mrp antiporter transmembrane" evidence="9">
    <location>
        <begin position="118"/>
        <end position="387"/>
    </location>
</feature>
<dbReference type="GO" id="GO:0008137">
    <property type="term" value="F:NADH dehydrogenase (ubiquinone) activity"/>
    <property type="evidence" value="ECO:0007669"/>
    <property type="project" value="InterPro"/>
</dbReference>
<feature type="transmembrane region" description="Helical" evidence="8">
    <location>
        <begin position="100"/>
        <end position="117"/>
    </location>
</feature>
<dbReference type="PANTHER" id="PTHR42703">
    <property type="entry name" value="NADH DEHYDROGENASE"/>
    <property type="match status" value="1"/>
</dbReference>
<evidence type="ECO:0000256" key="1">
    <source>
        <dbReference type="ARBA" id="ARBA00004651"/>
    </source>
</evidence>
<dbReference type="AlphaFoldDB" id="A0AA96K3H1"/>
<dbReference type="KEGG" id="nneo:PQG83_02275"/>
<feature type="transmembrane region" description="Helical" evidence="8">
    <location>
        <begin position="299"/>
        <end position="320"/>
    </location>
</feature>
<dbReference type="GO" id="GO:0042773">
    <property type="term" value="P:ATP synthesis coupled electron transport"/>
    <property type="evidence" value="ECO:0007669"/>
    <property type="project" value="InterPro"/>
</dbReference>
<feature type="transmembrane region" description="Helical" evidence="8">
    <location>
        <begin position="408"/>
        <end position="431"/>
    </location>
</feature>
<feature type="transmembrane region" description="Helical" evidence="8">
    <location>
        <begin position="340"/>
        <end position="363"/>
    </location>
</feature>
<feature type="transmembrane region" description="Helical" evidence="8">
    <location>
        <begin position="375"/>
        <end position="396"/>
    </location>
</feature>
<feature type="transmembrane region" description="Helical" evidence="8">
    <location>
        <begin position="23"/>
        <end position="43"/>
    </location>
</feature>
<evidence type="ECO:0000256" key="6">
    <source>
        <dbReference type="ARBA" id="ARBA00023136"/>
    </source>
</evidence>
<keyword evidence="4 7" id="KW-0812">Transmembrane</keyword>
<evidence type="ECO:0000259" key="9">
    <source>
        <dbReference type="Pfam" id="PF00361"/>
    </source>
</evidence>
<dbReference type="InterPro" id="IPR003918">
    <property type="entry name" value="NADH_UbQ_OxRdtase"/>
</dbReference>
<reference evidence="10 11" key="1">
    <citation type="submission" date="2023-01" db="EMBL/GenBank/DDBJ databases">
        <title>Cultivation and genomic characterization of new, ubiquitous marine nitrite-oxidizing bacteria from the Nitrospirales.</title>
        <authorList>
            <person name="Mueller A.J."/>
            <person name="Daebeler A."/>
            <person name="Herbold C.W."/>
            <person name="Kirkegaard R.H."/>
            <person name="Daims H."/>
        </authorList>
    </citation>
    <scope>NUCLEOTIDE SEQUENCE [LARGE SCALE GENOMIC DNA]</scope>
    <source>
        <strain evidence="10 11">DK</strain>
    </source>
</reference>
<comment type="similarity">
    <text evidence="2">Belongs to the CPA3 antiporters (TC 2.A.63) subunit D family.</text>
</comment>
<evidence type="ECO:0000256" key="7">
    <source>
        <dbReference type="RuleBase" id="RU000320"/>
    </source>
</evidence>
<feature type="transmembrane region" description="Helical" evidence="8">
    <location>
        <begin position="261"/>
        <end position="279"/>
    </location>
</feature>